<keyword evidence="3" id="KW-0812">Transmembrane</keyword>
<dbReference type="Pfam" id="PF05461">
    <property type="entry name" value="ApoL"/>
    <property type="match status" value="1"/>
</dbReference>
<accession>A0AAD1RAK4</accession>
<proteinExistence type="inferred from homology"/>
<comment type="similarity">
    <text evidence="1">Belongs to the apolipoprotein L family.</text>
</comment>
<dbReference type="GO" id="GO:0042157">
    <property type="term" value="P:lipoprotein metabolic process"/>
    <property type="evidence" value="ECO:0007669"/>
    <property type="project" value="InterPro"/>
</dbReference>
<dbReference type="InterPro" id="IPR008405">
    <property type="entry name" value="ApoL"/>
</dbReference>
<keyword evidence="5" id="KW-1185">Reference proteome</keyword>
<sequence length="331" mass="35680">MSGFLYAGFFWVHSYIPSLDFPVSWIHLNVCFMLPHLFVFHFPFVSVWTCSSVSCLCTFLQVRIYLKEYEDTQTCYLNLLEKCIKELRSIADDVDKFHRGAIITNIAGSSVGIAGGITTIVGLALAPFTFGASLIVAGVGIGVATAGGLTGAAASIADHVNIKNKCKKVEEIIEELKQGMDKMQELVSEINTLIDNIRSKLGLINCNFARVGVRGVFAATEITRLAQLVKLSTTAARGAQLAARGAQAATAVSGVFAALFLVLDIAFVIKGAQDLKNGAKSDQAAKIRKVADDLEAEFNTMHDTGREWELQLSSFSSTTSFCSLTSSANTE</sequence>
<evidence type="ECO:0000256" key="2">
    <source>
        <dbReference type="SAM" id="Coils"/>
    </source>
</evidence>
<feature type="transmembrane region" description="Helical" evidence="3">
    <location>
        <begin position="38"/>
        <end position="60"/>
    </location>
</feature>
<keyword evidence="3" id="KW-0472">Membrane</keyword>
<dbReference type="Gene3D" id="1.20.1170.10">
    <property type="match status" value="1"/>
</dbReference>
<dbReference type="GO" id="GO:0005576">
    <property type="term" value="C:extracellular region"/>
    <property type="evidence" value="ECO:0007669"/>
    <property type="project" value="InterPro"/>
</dbReference>
<dbReference type="PANTHER" id="PTHR14096:SF27">
    <property type="entry name" value="APOLIPOPROTEIN L2"/>
    <property type="match status" value="1"/>
</dbReference>
<evidence type="ECO:0000256" key="3">
    <source>
        <dbReference type="SAM" id="Phobius"/>
    </source>
</evidence>
<reference evidence="4" key="1">
    <citation type="submission" date="2022-03" db="EMBL/GenBank/DDBJ databases">
        <authorList>
            <person name="Alioto T."/>
            <person name="Alioto T."/>
            <person name="Gomez Garrido J."/>
        </authorList>
    </citation>
    <scope>NUCLEOTIDE SEQUENCE</scope>
</reference>
<keyword evidence="2" id="KW-0175">Coiled coil</keyword>
<evidence type="ECO:0000313" key="5">
    <source>
        <dbReference type="Proteomes" id="UP001295444"/>
    </source>
</evidence>
<feature type="coiled-coil region" evidence="2">
    <location>
        <begin position="159"/>
        <end position="193"/>
    </location>
</feature>
<organism evidence="4 5">
    <name type="scientific">Pelobates cultripes</name>
    <name type="common">Western spadefoot toad</name>
    <dbReference type="NCBI Taxonomy" id="61616"/>
    <lineage>
        <taxon>Eukaryota</taxon>
        <taxon>Metazoa</taxon>
        <taxon>Chordata</taxon>
        <taxon>Craniata</taxon>
        <taxon>Vertebrata</taxon>
        <taxon>Euteleostomi</taxon>
        <taxon>Amphibia</taxon>
        <taxon>Batrachia</taxon>
        <taxon>Anura</taxon>
        <taxon>Pelobatoidea</taxon>
        <taxon>Pelobatidae</taxon>
        <taxon>Pelobates</taxon>
    </lineage>
</organism>
<feature type="transmembrane region" description="Helical" evidence="3">
    <location>
        <begin position="248"/>
        <end position="269"/>
    </location>
</feature>
<feature type="transmembrane region" description="Helical" evidence="3">
    <location>
        <begin position="134"/>
        <end position="157"/>
    </location>
</feature>
<dbReference type="GO" id="GO:0016020">
    <property type="term" value="C:membrane"/>
    <property type="evidence" value="ECO:0007669"/>
    <property type="project" value="TreeGrafter"/>
</dbReference>
<gene>
    <name evidence="4" type="ORF">PECUL_23A055544</name>
</gene>
<protein>
    <submittedName>
        <fullName evidence="4">Apolipo L3-like</fullName>
    </submittedName>
</protein>
<evidence type="ECO:0000313" key="4">
    <source>
        <dbReference type="EMBL" id="CAH2246468.1"/>
    </source>
</evidence>
<dbReference type="AlphaFoldDB" id="A0AAD1RAK4"/>
<feature type="transmembrane region" description="Helical" evidence="3">
    <location>
        <begin position="106"/>
        <end position="128"/>
    </location>
</feature>
<dbReference type="EMBL" id="OW240913">
    <property type="protein sequence ID" value="CAH2246468.1"/>
    <property type="molecule type" value="Genomic_DNA"/>
</dbReference>
<name>A0AAD1RAK4_PELCU</name>
<dbReference type="Proteomes" id="UP001295444">
    <property type="component" value="Chromosome 02"/>
</dbReference>
<dbReference type="GO" id="GO:0008289">
    <property type="term" value="F:lipid binding"/>
    <property type="evidence" value="ECO:0007669"/>
    <property type="project" value="InterPro"/>
</dbReference>
<keyword evidence="3" id="KW-1133">Transmembrane helix</keyword>
<dbReference type="PANTHER" id="PTHR14096">
    <property type="entry name" value="APOLIPOPROTEIN L"/>
    <property type="match status" value="1"/>
</dbReference>
<evidence type="ECO:0000256" key="1">
    <source>
        <dbReference type="ARBA" id="ARBA00010090"/>
    </source>
</evidence>
<dbReference type="GO" id="GO:0006869">
    <property type="term" value="P:lipid transport"/>
    <property type="evidence" value="ECO:0007669"/>
    <property type="project" value="InterPro"/>
</dbReference>